<feature type="transmembrane region" description="Helical" evidence="2">
    <location>
        <begin position="63"/>
        <end position="82"/>
    </location>
</feature>
<accession>A0ABQ6MSP7</accession>
<keyword evidence="2" id="KW-0472">Membrane</keyword>
<feature type="transmembrane region" description="Helical" evidence="2">
    <location>
        <begin position="29"/>
        <end position="51"/>
    </location>
</feature>
<evidence type="ECO:0000256" key="1">
    <source>
        <dbReference type="SAM" id="MobiDB-lite"/>
    </source>
</evidence>
<evidence type="ECO:0000313" key="3">
    <source>
        <dbReference type="EMBL" id="GMI32473.1"/>
    </source>
</evidence>
<dbReference type="PANTHER" id="PTHR37314">
    <property type="entry name" value="SLR0142 PROTEIN"/>
    <property type="match status" value="1"/>
</dbReference>
<feature type="transmembrane region" description="Helical" evidence="2">
    <location>
        <begin position="170"/>
        <end position="191"/>
    </location>
</feature>
<keyword evidence="2" id="KW-1133">Transmembrane helix</keyword>
<dbReference type="InterPro" id="IPR010699">
    <property type="entry name" value="DUF1275"/>
</dbReference>
<feature type="region of interest" description="Disordered" evidence="1">
    <location>
        <begin position="244"/>
        <end position="325"/>
    </location>
</feature>
<gene>
    <name evidence="3" type="ORF">TeGR_g15159</name>
</gene>
<dbReference type="Pfam" id="PF06912">
    <property type="entry name" value="DUF1275"/>
    <property type="match status" value="1"/>
</dbReference>
<dbReference type="EMBL" id="BRYB01003196">
    <property type="protein sequence ID" value="GMI32473.1"/>
    <property type="molecule type" value="Genomic_DNA"/>
</dbReference>
<evidence type="ECO:0000256" key="2">
    <source>
        <dbReference type="SAM" id="Phobius"/>
    </source>
</evidence>
<evidence type="ECO:0000313" key="4">
    <source>
        <dbReference type="Proteomes" id="UP001165060"/>
    </source>
</evidence>
<sequence length="325" mass="35225">MIYARSMGNVTGLSTSIMNKSFTGEDNKLLGIQIAQLVAYGFGGVLSGALINNRTTIRFGVHLYGVVLLFCSMCTFLGFLLIRHDRDSEHGGWGQMLLVLSLGAQNGMFSKHFSAVVRTTHVTGTVTDIGVLLGHMVARSFVRVFGKTEALGPEEEAERQQLIHNEHNQLTILSALMMSFLLGNLIGFALYKKEKENALLFPVALYFVLGIWQLVYLKRAIDGAARRDVYEEVKQQVVAVKKKLESPRGARPKAGGEGGAPPSPLALGGGGDKVRVGDMEMQKPPLPPPVLSLGEAHRESWMSFGSYPSTPPRTGAGGGRRKTAL</sequence>
<comment type="caution">
    <text evidence="3">The sequence shown here is derived from an EMBL/GenBank/DDBJ whole genome shotgun (WGS) entry which is preliminary data.</text>
</comment>
<keyword evidence="4" id="KW-1185">Reference proteome</keyword>
<organism evidence="3 4">
    <name type="scientific">Tetraparma gracilis</name>
    <dbReference type="NCBI Taxonomy" id="2962635"/>
    <lineage>
        <taxon>Eukaryota</taxon>
        <taxon>Sar</taxon>
        <taxon>Stramenopiles</taxon>
        <taxon>Ochrophyta</taxon>
        <taxon>Bolidophyceae</taxon>
        <taxon>Parmales</taxon>
        <taxon>Triparmaceae</taxon>
        <taxon>Tetraparma</taxon>
    </lineage>
</organism>
<protein>
    <submittedName>
        <fullName evidence="3">Uncharacterized protein</fullName>
    </submittedName>
</protein>
<reference evidence="3 4" key="1">
    <citation type="journal article" date="2023" name="Commun. Biol.">
        <title>Genome analysis of Parmales, the sister group of diatoms, reveals the evolutionary specialization of diatoms from phago-mixotrophs to photoautotrophs.</title>
        <authorList>
            <person name="Ban H."/>
            <person name="Sato S."/>
            <person name="Yoshikawa S."/>
            <person name="Yamada K."/>
            <person name="Nakamura Y."/>
            <person name="Ichinomiya M."/>
            <person name="Sato N."/>
            <person name="Blanc-Mathieu R."/>
            <person name="Endo H."/>
            <person name="Kuwata A."/>
            <person name="Ogata H."/>
        </authorList>
    </citation>
    <scope>NUCLEOTIDE SEQUENCE [LARGE SCALE GENOMIC DNA]</scope>
</reference>
<keyword evidence="2" id="KW-0812">Transmembrane</keyword>
<name>A0ABQ6MSP7_9STRA</name>
<dbReference type="PANTHER" id="PTHR37314:SF4">
    <property type="entry name" value="UPF0700 TRANSMEMBRANE PROTEIN YOAK"/>
    <property type="match status" value="1"/>
</dbReference>
<feature type="compositionally biased region" description="Basic and acidic residues" evidence="1">
    <location>
        <begin position="272"/>
        <end position="281"/>
    </location>
</feature>
<feature type="transmembrane region" description="Helical" evidence="2">
    <location>
        <begin position="197"/>
        <end position="217"/>
    </location>
</feature>
<dbReference type="Proteomes" id="UP001165060">
    <property type="component" value="Unassembled WGS sequence"/>
</dbReference>
<proteinExistence type="predicted"/>